<dbReference type="HOGENOM" id="CLU_2532217_0_0_1"/>
<dbReference type="RefSeq" id="XP_005756718.1">
    <property type="nucleotide sequence ID" value="XM_005756661.1"/>
</dbReference>
<organism evidence="1 2">
    <name type="scientific">Emiliania huxleyi (strain CCMP1516)</name>
    <dbReference type="NCBI Taxonomy" id="280463"/>
    <lineage>
        <taxon>Eukaryota</taxon>
        <taxon>Haptista</taxon>
        <taxon>Haptophyta</taxon>
        <taxon>Prymnesiophyceae</taxon>
        <taxon>Isochrysidales</taxon>
        <taxon>Noelaerhabdaceae</taxon>
        <taxon>Emiliania</taxon>
    </lineage>
</organism>
<dbReference type="InterPro" id="IPR032675">
    <property type="entry name" value="LRR_dom_sf"/>
</dbReference>
<reference evidence="2" key="1">
    <citation type="journal article" date="2013" name="Nature">
        <title>Pan genome of the phytoplankton Emiliania underpins its global distribution.</title>
        <authorList>
            <person name="Read B.A."/>
            <person name="Kegel J."/>
            <person name="Klute M.J."/>
            <person name="Kuo A."/>
            <person name="Lefebvre S.C."/>
            <person name="Maumus F."/>
            <person name="Mayer C."/>
            <person name="Miller J."/>
            <person name="Monier A."/>
            <person name="Salamov A."/>
            <person name="Young J."/>
            <person name="Aguilar M."/>
            <person name="Claverie J.M."/>
            <person name="Frickenhaus S."/>
            <person name="Gonzalez K."/>
            <person name="Herman E.K."/>
            <person name="Lin Y.C."/>
            <person name="Napier J."/>
            <person name="Ogata H."/>
            <person name="Sarno A.F."/>
            <person name="Shmutz J."/>
            <person name="Schroeder D."/>
            <person name="de Vargas C."/>
            <person name="Verret F."/>
            <person name="von Dassow P."/>
            <person name="Valentin K."/>
            <person name="Van de Peer Y."/>
            <person name="Wheeler G."/>
            <person name="Dacks J.B."/>
            <person name="Delwiche C.F."/>
            <person name="Dyhrman S.T."/>
            <person name="Glockner G."/>
            <person name="John U."/>
            <person name="Richards T."/>
            <person name="Worden A.Z."/>
            <person name="Zhang X."/>
            <person name="Grigoriev I.V."/>
            <person name="Allen A.E."/>
            <person name="Bidle K."/>
            <person name="Borodovsky M."/>
            <person name="Bowler C."/>
            <person name="Brownlee C."/>
            <person name="Cock J.M."/>
            <person name="Elias M."/>
            <person name="Gladyshev V.N."/>
            <person name="Groth M."/>
            <person name="Guda C."/>
            <person name="Hadaegh A."/>
            <person name="Iglesias-Rodriguez M.D."/>
            <person name="Jenkins J."/>
            <person name="Jones B.M."/>
            <person name="Lawson T."/>
            <person name="Leese F."/>
            <person name="Lindquist E."/>
            <person name="Lobanov A."/>
            <person name="Lomsadze A."/>
            <person name="Malik S.B."/>
            <person name="Marsh M.E."/>
            <person name="Mackinder L."/>
            <person name="Mock T."/>
            <person name="Mueller-Roeber B."/>
            <person name="Pagarete A."/>
            <person name="Parker M."/>
            <person name="Probert I."/>
            <person name="Quesneville H."/>
            <person name="Raines C."/>
            <person name="Rensing S.A."/>
            <person name="Riano-Pachon D.M."/>
            <person name="Richier S."/>
            <person name="Rokitta S."/>
            <person name="Shiraiwa Y."/>
            <person name="Soanes D.M."/>
            <person name="van der Giezen M."/>
            <person name="Wahlund T.M."/>
            <person name="Williams B."/>
            <person name="Wilson W."/>
            <person name="Wolfe G."/>
            <person name="Wurch L.L."/>
        </authorList>
    </citation>
    <scope>NUCLEOTIDE SEQUENCE</scope>
</reference>
<dbReference type="Pfam" id="PF13516">
    <property type="entry name" value="LRR_6"/>
    <property type="match status" value="1"/>
</dbReference>
<dbReference type="InterPro" id="IPR001611">
    <property type="entry name" value="Leu-rich_rpt"/>
</dbReference>
<dbReference type="AlphaFoldDB" id="A0A0D3HZ54"/>
<dbReference type="SUPFAM" id="SSF52047">
    <property type="entry name" value="RNI-like"/>
    <property type="match status" value="1"/>
</dbReference>
<dbReference type="EnsemblProtists" id="EOD04289">
    <property type="protein sequence ID" value="EOD04289"/>
    <property type="gene ID" value="EMIHUDRAFT_259668"/>
</dbReference>
<name>A0A0D3HZ54_EMIH1</name>
<dbReference type="Gene3D" id="3.80.10.10">
    <property type="entry name" value="Ribonuclease Inhibitor"/>
    <property type="match status" value="1"/>
</dbReference>
<evidence type="ECO:0000313" key="2">
    <source>
        <dbReference type="Proteomes" id="UP000013827"/>
    </source>
</evidence>
<evidence type="ECO:0000313" key="1">
    <source>
        <dbReference type="EnsemblProtists" id="EOD04289"/>
    </source>
</evidence>
<reference evidence="1" key="2">
    <citation type="submission" date="2024-10" db="UniProtKB">
        <authorList>
            <consortium name="EnsemblProtists"/>
        </authorList>
    </citation>
    <scope>IDENTIFICATION</scope>
</reference>
<keyword evidence="2" id="KW-1185">Reference proteome</keyword>
<dbReference type="PaxDb" id="2903-EOD04289"/>
<dbReference type="SMART" id="SM00368">
    <property type="entry name" value="LRR_RI"/>
    <property type="match status" value="1"/>
</dbReference>
<dbReference type="KEGG" id="ehx:EMIHUDRAFT_259668"/>
<dbReference type="GeneID" id="17250439"/>
<sequence>MWHVRLLSRSSFVLDEGCRCAGLASALRVNAVLKTLYLTANEIGDEGAVAIADALRVNEVPTKLNLCFNDGQGDEGKRVIRDAP</sequence>
<proteinExistence type="predicted"/>
<dbReference type="Proteomes" id="UP000013827">
    <property type="component" value="Unassembled WGS sequence"/>
</dbReference>
<accession>A0A0D3HZ54</accession>
<protein>
    <submittedName>
        <fullName evidence="1">Uncharacterized protein</fullName>
    </submittedName>
</protein>